<evidence type="ECO:0000313" key="1">
    <source>
        <dbReference type="EMBL" id="KAJ1208561.1"/>
    </source>
</evidence>
<sequence>MSPELVRHGLRASRGPEPWLRVPGGVLRLPRRVCRPQPRPQTQQPGRPLAACRAAATAGVQLRLPVWVSSSKMGEACPP</sequence>
<proteinExistence type="predicted"/>
<organism evidence="1 2">
    <name type="scientific">Pleurodeles waltl</name>
    <name type="common">Iberian ribbed newt</name>
    <dbReference type="NCBI Taxonomy" id="8319"/>
    <lineage>
        <taxon>Eukaryota</taxon>
        <taxon>Metazoa</taxon>
        <taxon>Chordata</taxon>
        <taxon>Craniata</taxon>
        <taxon>Vertebrata</taxon>
        <taxon>Euteleostomi</taxon>
        <taxon>Amphibia</taxon>
        <taxon>Batrachia</taxon>
        <taxon>Caudata</taxon>
        <taxon>Salamandroidea</taxon>
        <taxon>Salamandridae</taxon>
        <taxon>Pleurodelinae</taxon>
        <taxon>Pleurodeles</taxon>
    </lineage>
</organism>
<dbReference type="Proteomes" id="UP001066276">
    <property type="component" value="Chromosome 1_2"/>
</dbReference>
<gene>
    <name evidence="1" type="ORF">NDU88_003945</name>
</gene>
<accession>A0AAV7W7K6</accession>
<name>A0AAV7W7K6_PLEWA</name>
<dbReference type="EMBL" id="JANPWB010000002">
    <property type="protein sequence ID" value="KAJ1208561.1"/>
    <property type="molecule type" value="Genomic_DNA"/>
</dbReference>
<reference evidence="1" key="1">
    <citation type="journal article" date="2022" name="bioRxiv">
        <title>Sequencing and chromosome-scale assembly of the giantPleurodeles waltlgenome.</title>
        <authorList>
            <person name="Brown T."/>
            <person name="Elewa A."/>
            <person name="Iarovenko S."/>
            <person name="Subramanian E."/>
            <person name="Araus A.J."/>
            <person name="Petzold A."/>
            <person name="Susuki M."/>
            <person name="Suzuki K.-i.T."/>
            <person name="Hayashi T."/>
            <person name="Toyoda A."/>
            <person name="Oliveira C."/>
            <person name="Osipova E."/>
            <person name="Leigh N.D."/>
            <person name="Simon A."/>
            <person name="Yun M.H."/>
        </authorList>
    </citation>
    <scope>NUCLEOTIDE SEQUENCE</scope>
    <source>
        <strain evidence="1">20211129_DDA</strain>
        <tissue evidence="1">Liver</tissue>
    </source>
</reference>
<protein>
    <submittedName>
        <fullName evidence="1">Uncharacterized protein</fullName>
    </submittedName>
</protein>
<keyword evidence="2" id="KW-1185">Reference proteome</keyword>
<dbReference type="AlphaFoldDB" id="A0AAV7W7K6"/>
<comment type="caution">
    <text evidence="1">The sequence shown here is derived from an EMBL/GenBank/DDBJ whole genome shotgun (WGS) entry which is preliminary data.</text>
</comment>
<evidence type="ECO:0000313" key="2">
    <source>
        <dbReference type="Proteomes" id="UP001066276"/>
    </source>
</evidence>